<keyword evidence="7 9" id="KW-1133">Transmembrane helix</keyword>
<evidence type="ECO:0000256" key="7">
    <source>
        <dbReference type="ARBA" id="ARBA00022989"/>
    </source>
</evidence>
<feature type="compositionally biased region" description="Basic and acidic residues" evidence="8">
    <location>
        <begin position="151"/>
        <end position="179"/>
    </location>
</feature>
<comment type="caution">
    <text evidence="11">The sequence shown here is derived from an EMBL/GenBank/DDBJ whole genome shotgun (WGS) entry which is preliminary data.</text>
</comment>
<dbReference type="GO" id="GO:0006508">
    <property type="term" value="P:proteolysis"/>
    <property type="evidence" value="ECO:0007669"/>
    <property type="project" value="UniProtKB-KW"/>
</dbReference>
<feature type="compositionally biased region" description="Polar residues" evidence="8">
    <location>
        <begin position="219"/>
        <end position="232"/>
    </location>
</feature>
<evidence type="ECO:0000256" key="3">
    <source>
        <dbReference type="ARBA" id="ARBA00022670"/>
    </source>
</evidence>
<dbReference type="InterPro" id="IPR036034">
    <property type="entry name" value="PDZ_sf"/>
</dbReference>
<feature type="compositionally biased region" description="Polar residues" evidence="8">
    <location>
        <begin position="122"/>
        <end position="137"/>
    </location>
</feature>
<feature type="transmembrane region" description="Helical" evidence="9">
    <location>
        <begin position="285"/>
        <end position="302"/>
    </location>
</feature>
<feature type="domain" description="PDZ" evidence="10">
    <location>
        <begin position="555"/>
        <end position="643"/>
    </location>
</feature>
<keyword evidence="3 11" id="KW-0645">Protease</keyword>
<feature type="compositionally biased region" description="Low complexity" evidence="8">
    <location>
        <begin position="251"/>
        <end position="260"/>
    </location>
</feature>
<dbReference type="RefSeq" id="WP_103370991.1">
    <property type="nucleotide sequence ID" value="NZ_CBCRVO010000001.1"/>
</dbReference>
<dbReference type="InterPro" id="IPR001940">
    <property type="entry name" value="Peptidase_S1C"/>
</dbReference>
<gene>
    <name evidence="11" type="ORF">CD039_02510</name>
</gene>
<dbReference type="OrthoDB" id="9758917at2"/>
<dbReference type="GO" id="GO:0004252">
    <property type="term" value="F:serine-type endopeptidase activity"/>
    <property type="evidence" value="ECO:0007669"/>
    <property type="project" value="InterPro"/>
</dbReference>
<dbReference type="Proteomes" id="UP000242712">
    <property type="component" value="Unassembled WGS sequence"/>
</dbReference>
<evidence type="ECO:0000256" key="1">
    <source>
        <dbReference type="ARBA" id="ARBA00004162"/>
    </source>
</evidence>
<proteinExistence type="predicted"/>
<dbReference type="SMART" id="SM00228">
    <property type="entry name" value="PDZ"/>
    <property type="match status" value="1"/>
</dbReference>
<dbReference type="SUPFAM" id="SSF50156">
    <property type="entry name" value="PDZ domain-like"/>
    <property type="match status" value="1"/>
</dbReference>
<dbReference type="AlphaFoldDB" id="A0A2K4FE60"/>
<keyword evidence="12" id="KW-1185">Reference proteome</keyword>
<feature type="compositionally biased region" description="Basic and acidic residues" evidence="8">
    <location>
        <begin position="192"/>
        <end position="218"/>
    </location>
</feature>
<dbReference type="SUPFAM" id="SSF50494">
    <property type="entry name" value="Trypsin-like serine proteases"/>
    <property type="match status" value="1"/>
</dbReference>
<feature type="region of interest" description="Disordered" evidence="8">
    <location>
        <begin position="337"/>
        <end position="367"/>
    </location>
</feature>
<dbReference type="Pfam" id="PF13180">
    <property type="entry name" value="PDZ_2"/>
    <property type="match status" value="1"/>
</dbReference>
<dbReference type="Gene3D" id="2.40.10.120">
    <property type="match status" value="1"/>
</dbReference>
<accession>A0A2K4FE60</accession>
<name>A0A2K4FE60_9STAP</name>
<feature type="compositionally biased region" description="Basic and acidic residues" evidence="8">
    <location>
        <begin position="21"/>
        <end position="44"/>
    </location>
</feature>
<evidence type="ECO:0000256" key="2">
    <source>
        <dbReference type="ARBA" id="ARBA00021768"/>
    </source>
</evidence>
<dbReference type="PRINTS" id="PR00834">
    <property type="entry name" value="PROTEASES2C"/>
</dbReference>
<evidence type="ECO:0000256" key="8">
    <source>
        <dbReference type="SAM" id="MobiDB-lite"/>
    </source>
</evidence>
<evidence type="ECO:0000313" key="11">
    <source>
        <dbReference type="EMBL" id="POA09638.1"/>
    </source>
</evidence>
<evidence type="ECO:0000256" key="6">
    <source>
        <dbReference type="ARBA" id="ARBA00022825"/>
    </source>
</evidence>
<evidence type="ECO:0000313" key="12">
    <source>
        <dbReference type="Proteomes" id="UP000242712"/>
    </source>
</evidence>
<reference evidence="11 12" key="1">
    <citation type="submission" date="2017-08" db="EMBL/GenBank/DDBJ databases">
        <title>Draft genome sequences of 64 type strains of genus Staph aureus.</title>
        <authorList>
            <person name="Cole K."/>
            <person name="Golubchik T."/>
            <person name="Russell J."/>
            <person name="Foster D."/>
            <person name="Llewelyn M."/>
            <person name="Wilson D."/>
            <person name="Crook D."/>
            <person name="Paul J."/>
        </authorList>
    </citation>
    <scope>NUCLEOTIDE SEQUENCE [LARGE SCALE GENOMIC DNA]</scope>
    <source>
        <strain evidence="11 12">DSM 29875</strain>
    </source>
</reference>
<organism evidence="11 12">
    <name type="scientific">Staphylococcus argensis</name>
    <dbReference type="NCBI Taxonomy" id="1607738"/>
    <lineage>
        <taxon>Bacteria</taxon>
        <taxon>Bacillati</taxon>
        <taxon>Bacillota</taxon>
        <taxon>Bacilli</taxon>
        <taxon>Bacillales</taxon>
        <taxon>Staphylococcaceae</taxon>
        <taxon>Staphylococcus</taxon>
    </lineage>
</organism>
<keyword evidence="9" id="KW-0472">Membrane</keyword>
<dbReference type="InterPro" id="IPR051201">
    <property type="entry name" value="Chloro_Bact_Ser_Proteases"/>
</dbReference>
<comment type="subcellular location">
    <subcellularLocation>
        <location evidence="1">Cell membrane</location>
        <topology evidence="1">Single-pass membrane protein</topology>
    </subcellularLocation>
</comment>
<dbReference type="Pfam" id="PF13365">
    <property type="entry name" value="Trypsin_2"/>
    <property type="match status" value="1"/>
</dbReference>
<dbReference type="CDD" id="cd06781">
    <property type="entry name" value="cpPDZ_BsHtra-like"/>
    <property type="match status" value="1"/>
</dbReference>
<keyword evidence="6" id="KW-0720">Serine protease</keyword>
<dbReference type="InterPro" id="IPR001478">
    <property type="entry name" value="PDZ"/>
</dbReference>
<evidence type="ECO:0000256" key="4">
    <source>
        <dbReference type="ARBA" id="ARBA00022692"/>
    </source>
</evidence>
<dbReference type="EMBL" id="PPPX01000001">
    <property type="protein sequence ID" value="POA09638.1"/>
    <property type="molecule type" value="Genomic_DNA"/>
</dbReference>
<feature type="compositionally biased region" description="Basic residues" evidence="8">
    <location>
        <begin position="9"/>
        <end position="20"/>
    </location>
</feature>
<keyword evidence="5" id="KW-0378">Hydrolase</keyword>
<keyword evidence="4 9" id="KW-0812">Transmembrane</keyword>
<sequence length="653" mass="73710">MDKNEKHVIPRHKYKRKRREFFHNEEREARVKREQERQEREQQREAQLAKNNEERVKDNMRKARIEKLTQEEIQHQHERAVQEEAEDYRRQVEQTEENEVDAQHSEVNNSNDDKVPQDMESETQLGEDSGESMQLESSDAHHQTQKPHSLNNDKQETRQHLKGSHNDDIEQGARGRDSEQDVSASKRPQKTVHQDKTGNHKKVSEKDHLRDGREDKASNEGSNFYSEQAQQSRVERYVSDDEEKPAHHLNTTSRDQSTTSSDKHGKQRDILETVRNFLTQHWAKLLIALGVLLLIILIFAIFNNVNNNGKGSNHLFQSNNDDDKHYTETMKSANSAIHSVVTVENDTDKSRSSADKETQESGKDNELGSGVVYKKVDDAIYVMTNAHVVGDKKKQKITYGDNDSTTGTVIGTDKWSDIAVVKANVKQQSDVKPIKMGDSSILVLGEPIIVVGNPLGVDFKGSVSKGIISGLNRHVPVDIDKDGEYDELMNAIQMDAPINPGNSGGAVVDRRGKLIGIASLKIDMDKVEGMAFALPVNDAQSIAKQLEDKGEVKYPNTGIKVTNLGDLNEGERASLNLPNDVDKGIVVEDVNDGSLGDKAGLRKNDVIVKLDDKEVEDKLRYRQIIFNHKDDHKSLTAKIYRNGKVKDIQIKLK</sequence>
<feature type="compositionally biased region" description="Basic and acidic residues" evidence="8">
    <location>
        <begin position="51"/>
        <end position="93"/>
    </location>
</feature>
<evidence type="ECO:0000259" key="10">
    <source>
        <dbReference type="SMART" id="SM00228"/>
    </source>
</evidence>
<dbReference type="PANTHER" id="PTHR43343">
    <property type="entry name" value="PEPTIDASE S12"/>
    <property type="match status" value="1"/>
</dbReference>
<feature type="compositionally biased region" description="Basic and acidic residues" evidence="8">
    <location>
        <begin position="346"/>
        <end position="366"/>
    </location>
</feature>
<evidence type="ECO:0000256" key="9">
    <source>
        <dbReference type="SAM" id="Phobius"/>
    </source>
</evidence>
<dbReference type="PANTHER" id="PTHR43343:SF3">
    <property type="entry name" value="PROTEASE DO-LIKE 8, CHLOROPLASTIC"/>
    <property type="match status" value="1"/>
</dbReference>
<feature type="region of interest" description="Disordered" evidence="8">
    <location>
        <begin position="1"/>
        <end position="267"/>
    </location>
</feature>
<dbReference type="InterPro" id="IPR009003">
    <property type="entry name" value="Peptidase_S1_PA"/>
</dbReference>
<dbReference type="Gene3D" id="2.30.42.10">
    <property type="match status" value="1"/>
</dbReference>
<evidence type="ECO:0000256" key="5">
    <source>
        <dbReference type="ARBA" id="ARBA00022801"/>
    </source>
</evidence>
<dbReference type="GeneID" id="98297209"/>
<dbReference type="GO" id="GO:0005886">
    <property type="term" value="C:plasma membrane"/>
    <property type="evidence" value="ECO:0007669"/>
    <property type="project" value="UniProtKB-SubCell"/>
</dbReference>
<protein>
    <recommendedName>
        <fullName evidence="2">Serine protease HtrA-like</fullName>
    </recommendedName>
</protein>